<reference evidence="5" key="1">
    <citation type="journal article" date="2006" name="PLoS Biol.">
        <title>Macronuclear genome sequence of the ciliate Tetrahymena thermophila, a model eukaryote.</title>
        <authorList>
            <person name="Eisen J.A."/>
            <person name="Coyne R.S."/>
            <person name="Wu M."/>
            <person name="Wu D."/>
            <person name="Thiagarajan M."/>
            <person name="Wortman J.R."/>
            <person name="Badger J.H."/>
            <person name="Ren Q."/>
            <person name="Amedeo P."/>
            <person name="Jones K.M."/>
            <person name="Tallon L.J."/>
            <person name="Delcher A.L."/>
            <person name="Salzberg S.L."/>
            <person name="Silva J.C."/>
            <person name="Haas B.J."/>
            <person name="Majoros W.H."/>
            <person name="Farzad M."/>
            <person name="Carlton J.M."/>
            <person name="Smith R.K. Jr."/>
            <person name="Garg J."/>
            <person name="Pearlman R.E."/>
            <person name="Karrer K.M."/>
            <person name="Sun L."/>
            <person name="Manning G."/>
            <person name="Elde N.C."/>
            <person name="Turkewitz A.P."/>
            <person name="Asai D.J."/>
            <person name="Wilkes D.E."/>
            <person name="Wang Y."/>
            <person name="Cai H."/>
            <person name="Collins K."/>
            <person name="Stewart B.A."/>
            <person name="Lee S.R."/>
            <person name="Wilamowska K."/>
            <person name="Weinberg Z."/>
            <person name="Ruzzo W.L."/>
            <person name="Wloga D."/>
            <person name="Gaertig J."/>
            <person name="Frankel J."/>
            <person name="Tsao C.-C."/>
            <person name="Gorovsky M.A."/>
            <person name="Keeling P.J."/>
            <person name="Waller R.F."/>
            <person name="Patron N.J."/>
            <person name="Cherry J.M."/>
            <person name="Stover N.A."/>
            <person name="Krieger C.J."/>
            <person name="del Toro C."/>
            <person name="Ryder H.F."/>
            <person name="Williamson S.C."/>
            <person name="Barbeau R.A."/>
            <person name="Hamilton E.P."/>
            <person name="Orias E."/>
        </authorList>
    </citation>
    <scope>NUCLEOTIDE SEQUENCE [LARGE SCALE GENOMIC DNA]</scope>
    <source>
        <strain evidence="5">SB210</strain>
    </source>
</reference>
<dbReference type="EMBL" id="GG662488">
    <property type="protein sequence ID" value="EAS03319.2"/>
    <property type="molecule type" value="Genomic_DNA"/>
</dbReference>
<evidence type="ECO:0000313" key="4">
    <source>
        <dbReference type="EMBL" id="EAS03319.2"/>
    </source>
</evidence>
<accession>Q245B8</accession>
<evidence type="ECO:0000256" key="2">
    <source>
        <dbReference type="SAM" id="MobiDB-lite"/>
    </source>
</evidence>
<dbReference type="GO" id="GO:0005524">
    <property type="term" value="F:ATP binding"/>
    <property type="evidence" value="ECO:0007669"/>
    <property type="project" value="InterPro"/>
</dbReference>
<evidence type="ECO:0000259" key="3">
    <source>
        <dbReference type="PROSITE" id="PS50011"/>
    </source>
</evidence>
<gene>
    <name evidence="4" type="ORF">TTHERM_00692980</name>
</gene>
<dbReference type="Gene3D" id="1.10.510.10">
    <property type="entry name" value="Transferase(Phosphotransferase) domain 1"/>
    <property type="match status" value="1"/>
</dbReference>
<dbReference type="SMART" id="SM00220">
    <property type="entry name" value="S_TKc"/>
    <property type="match status" value="1"/>
</dbReference>
<dbReference type="eggNOG" id="KOG0589">
    <property type="taxonomic scope" value="Eukaryota"/>
</dbReference>
<evidence type="ECO:0000313" key="5">
    <source>
        <dbReference type="Proteomes" id="UP000009168"/>
    </source>
</evidence>
<dbReference type="InterPro" id="IPR011009">
    <property type="entry name" value="Kinase-like_dom_sf"/>
</dbReference>
<feature type="compositionally biased region" description="Polar residues" evidence="2">
    <location>
        <begin position="401"/>
        <end position="429"/>
    </location>
</feature>
<dbReference type="Gene3D" id="2.20.110.10">
    <property type="entry name" value="Histone H3 K4-specific methyltransferase SET7/9 N-terminal domain"/>
    <property type="match status" value="2"/>
</dbReference>
<name>Q245B8_TETTS</name>
<dbReference type="RefSeq" id="XP_001023564.2">
    <property type="nucleotide sequence ID" value="XM_001023564.3"/>
</dbReference>
<dbReference type="GO" id="GO:0004672">
    <property type="term" value="F:protein kinase activity"/>
    <property type="evidence" value="ECO:0007669"/>
    <property type="project" value="InterPro"/>
</dbReference>
<keyword evidence="4" id="KW-0808">Transferase</keyword>
<feature type="region of interest" description="Disordered" evidence="2">
    <location>
        <begin position="401"/>
        <end position="446"/>
    </location>
</feature>
<dbReference type="PROSITE" id="PS50011">
    <property type="entry name" value="PROTEIN_KINASE_DOM"/>
    <property type="match status" value="1"/>
</dbReference>
<dbReference type="Pfam" id="PF07714">
    <property type="entry name" value="PK_Tyr_Ser-Thr"/>
    <property type="match status" value="1"/>
</dbReference>
<dbReference type="OrthoDB" id="406044at2759"/>
<proteinExistence type="predicted"/>
<protein>
    <submittedName>
        <fullName evidence="4">Protein kinase</fullName>
    </submittedName>
</protein>
<feature type="compositionally biased region" description="Low complexity" evidence="2">
    <location>
        <begin position="431"/>
        <end position="443"/>
    </location>
</feature>
<dbReference type="HOGENOM" id="CLU_385667_0_0_1"/>
<sequence>MMDKIDETDKLDKKKKKKHIIEYNQFIEEFEFVHLSGLKGLERARQIQQKSTNKMFDYIEMDLRGVDTIDKYENYCESLFEINQKEILQMKFYSRVFVEESLGDPYCRYFLIFEYCESSVETEIQHLKKRNKQLKKSTLRKIFESVAIALNHFHTKQIVHGDLRSSKIFKNEQGQYKLMPPKIKNRKATEKYYHSPEYHLSKNFRAAYEKQQNNPIKGEIYTFGMIMLELGTFSDDLYNAYGKFQMNEDVIQNALQNFSMLYGYHLTAVVKKMLNLDAQLRPTANDIIELLQSQELHEMEKEINNPYIKLQHSFQSESEEDSNAATTIHANQNGLHPQSHEEKFKREDGNKKSTFFQLQPQSSQNIQLPAIKINIKAPSNVESQDSQQDILNTSTVIGKNNVLQTHQSSDKTPVTNRSQRSRQGTQIYVKSSLSRQQSNSSIQGDTKNFQTFGRVAKAVIKLKDSVRNEEEEEDNDDLLREKKIYETLPQEYQDEIDSKVNENLKNIERDYTVDYLPNGHRYQGEKLQGVPHGWGIFWWANGEIYEGEFLNGKYHGIGIYYWPTGVKHYGEFSYGEIKGLGVRFYQEGDIYFGEWHRGKNHGKGTFYWQKSLAKFKGNFLKDKIYGKGTLILPIFEDRDQELGEYKGSQKSSIFQDKDQNKDKVKETRIYEGLWKDEEGKGIYVEEIEFSAQKEGEDIPIQVIEEPEQIVTKQRWKI</sequence>
<feature type="domain" description="Protein kinase" evidence="3">
    <location>
        <begin position="30"/>
        <end position="308"/>
    </location>
</feature>
<dbReference type="PANTHER" id="PTHR43215">
    <property type="entry name" value="RADIAL SPOKE HEAD 1 HOMOLOG"/>
    <property type="match status" value="1"/>
</dbReference>
<organism evidence="4 5">
    <name type="scientific">Tetrahymena thermophila (strain SB210)</name>
    <dbReference type="NCBI Taxonomy" id="312017"/>
    <lineage>
        <taxon>Eukaryota</taxon>
        <taxon>Sar</taxon>
        <taxon>Alveolata</taxon>
        <taxon>Ciliophora</taxon>
        <taxon>Intramacronucleata</taxon>
        <taxon>Oligohymenophorea</taxon>
        <taxon>Hymenostomatida</taxon>
        <taxon>Tetrahymenina</taxon>
        <taxon>Tetrahymenidae</taxon>
        <taxon>Tetrahymena</taxon>
    </lineage>
</organism>
<keyword evidence="4" id="KW-0418">Kinase</keyword>
<dbReference type="InterPro" id="IPR001245">
    <property type="entry name" value="Ser-Thr/Tyr_kinase_cat_dom"/>
</dbReference>
<dbReference type="SUPFAM" id="SSF56112">
    <property type="entry name" value="Protein kinase-like (PK-like)"/>
    <property type="match status" value="1"/>
</dbReference>
<keyword evidence="5" id="KW-1185">Reference proteome</keyword>
<dbReference type="STRING" id="312017.Q245B8"/>
<dbReference type="InParanoid" id="Q245B8"/>
<dbReference type="PANTHER" id="PTHR43215:SF14">
    <property type="entry name" value="RADIAL SPOKE HEAD 1 HOMOLOG"/>
    <property type="match status" value="1"/>
</dbReference>
<dbReference type="KEGG" id="tet:TTHERM_00692980"/>
<dbReference type="AlphaFoldDB" id="Q245B8"/>
<dbReference type="eggNOG" id="KOG0229">
    <property type="taxonomic scope" value="Eukaryota"/>
</dbReference>
<keyword evidence="1" id="KW-0677">Repeat</keyword>
<dbReference type="GeneID" id="7827178"/>
<dbReference type="InterPro" id="IPR003409">
    <property type="entry name" value="MORN"/>
</dbReference>
<dbReference type="Pfam" id="PF02493">
    <property type="entry name" value="MORN"/>
    <property type="match status" value="4"/>
</dbReference>
<dbReference type="Proteomes" id="UP000009168">
    <property type="component" value="Unassembled WGS sequence"/>
</dbReference>
<dbReference type="SMART" id="SM00698">
    <property type="entry name" value="MORN"/>
    <property type="match status" value="3"/>
</dbReference>
<evidence type="ECO:0000256" key="1">
    <source>
        <dbReference type="ARBA" id="ARBA00022737"/>
    </source>
</evidence>
<dbReference type="SUPFAM" id="SSF82185">
    <property type="entry name" value="Histone H3 K4-specific methyltransferase SET7/9 N-terminal domain"/>
    <property type="match status" value="1"/>
</dbReference>
<dbReference type="InterPro" id="IPR000719">
    <property type="entry name" value="Prot_kinase_dom"/>
</dbReference>